<dbReference type="EMBL" id="JAAIUW010000009">
    <property type="protein sequence ID" value="KAF7817357.1"/>
    <property type="molecule type" value="Genomic_DNA"/>
</dbReference>
<organism evidence="1 2">
    <name type="scientific">Senna tora</name>
    <dbReference type="NCBI Taxonomy" id="362788"/>
    <lineage>
        <taxon>Eukaryota</taxon>
        <taxon>Viridiplantae</taxon>
        <taxon>Streptophyta</taxon>
        <taxon>Embryophyta</taxon>
        <taxon>Tracheophyta</taxon>
        <taxon>Spermatophyta</taxon>
        <taxon>Magnoliopsida</taxon>
        <taxon>eudicotyledons</taxon>
        <taxon>Gunneridae</taxon>
        <taxon>Pentapetalae</taxon>
        <taxon>rosids</taxon>
        <taxon>fabids</taxon>
        <taxon>Fabales</taxon>
        <taxon>Fabaceae</taxon>
        <taxon>Caesalpinioideae</taxon>
        <taxon>Cassia clade</taxon>
        <taxon>Senna</taxon>
    </lineage>
</organism>
<gene>
    <name evidence="1" type="ORF">G2W53_031326</name>
</gene>
<reference evidence="1" key="1">
    <citation type="submission" date="2020-09" db="EMBL/GenBank/DDBJ databases">
        <title>Genome-Enabled Discovery of Anthraquinone Biosynthesis in Senna tora.</title>
        <authorList>
            <person name="Kang S.-H."/>
            <person name="Pandey R.P."/>
            <person name="Lee C.-M."/>
            <person name="Sim J.-S."/>
            <person name="Jeong J.-T."/>
            <person name="Choi B.-S."/>
            <person name="Jung M."/>
            <person name="Ginzburg D."/>
            <person name="Zhao K."/>
            <person name="Won S.Y."/>
            <person name="Oh T.-J."/>
            <person name="Yu Y."/>
            <person name="Kim N.-H."/>
            <person name="Lee O.R."/>
            <person name="Lee T.-H."/>
            <person name="Bashyal P."/>
            <person name="Kim T.-S."/>
            <person name="Lee W.-H."/>
            <person name="Kawkins C."/>
            <person name="Kim C.-K."/>
            <person name="Kim J.S."/>
            <person name="Ahn B.O."/>
            <person name="Rhee S.Y."/>
            <person name="Sohng J.K."/>
        </authorList>
    </citation>
    <scope>NUCLEOTIDE SEQUENCE</scope>
    <source>
        <tissue evidence="1">Leaf</tissue>
    </source>
</reference>
<comment type="caution">
    <text evidence="1">The sequence shown here is derived from an EMBL/GenBank/DDBJ whole genome shotgun (WGS) entry which is preliminary data.</text>
</comment>
<evidence type="ECO:0000313" key="2">
    <source>
        <dbReference type="Proteomes" id="UP000634136"/>
    </source>
</evidence>
<name>A0A834WCE3_9FABA</name>
<proteinExistence type="predicted"/>
<protein>
    <submittedName>
        <fullName evidence="1">Uncharacterized protein</fullName>
    </submittedName>
</protein>
<accession>A0A834WCE3</accession>
<dbReference type="Proteomes" id="UP000634136">
    <property type="component" value="Unassembled WGS sequence"/>
</dbReference>
<keyword evidence="2" id="KW-1185">Reference proteome</keyword>
<sequence length="23" mass="2653">MGDGWACLNMDEWKRKKTVGVLD</sequence>
<dbReference type="AlphaFoldDB" id="A0A834WCE3"/>
<evidence type="ECO:0000313" key="1">
    <source>
        <dbReference type="EMBL" id="KAF7817357.1"/>
    </source>
</evidence>